<feature type="non-terminal residue" evidence="1">
    <location>
        <position position="52"/>
    </location>
</feature>
<dbReference type="AlphaFoldDB" id="A0A4C2A302"/>
<sequence length="52" mass="5661">MLIHLEKNGQEHCHETTRQGAYVIRHCAGAGPCRGVIEDAITLNMLGDRSSA</sequence>
<evidence type="ECO:0000313" key="1">
    <source>
        <dbReference type="EMBL" id="GBP95066.1"/>
    </source>
</evidence>
<dbReference type="Proteomes" id="UP000299102">
    <property type="component" value="Unassembled WGS sequence"/>
</dbReference>
<evidence type="ECO:0000313" key="2">
    <source>
        <dbReference type="Proteomes" id="UP000299102"/>
    </source>
</evidence>
<protein>
    <submittedName>
        <fullName evidence="1">Uncharacterized protein</fullName>
    </submittedName>
</protein>
<gene>
    <name evidence="1" type="ORF">EVAR_98360_1</name>
</gene>
<keyword evidence="2" id="KW-1185">Reference proteome</keyword>
<comment type="caution">
    <text evidence="1">The sequence shown here is derived from an EMBL/GenBank/DDBJ whole genome shotgun (WGS) entry which is preliminary data.</text>
</comment>
<reference evidence="1 2" key="1">
    <citation type="journal article" date="2019" name="Commun. Biol.">
        <title>The bagworm genome reveals a unique fibroin gene that provides high tensile strength.</title>
        <authorList>
            <person name="Kono N."/>
            <person name="Nakamura H."/>
            <person name="Ohtoshi R."/>
            <person name="Tomita M."/>
            <person name="Numata K."/>
            <person name="Arakawa K."/>
        </authorList>
    </citation>
    <scope>NUCLEOTIDE SEQUENCE [LARGE SCALE GENOMIC DNA]</scope>
</reference>
<proteinExistence type="predicted"/>
<organism evidence="1 2">
    <name type="scientific">Eumeta variegata</name>
    <name type="common">Bagworm moth</name>
    <name type="synonym">Eumeta japonica</name>
    <dbReference type="NCBI Taxonomy" id="151549"/>
    <lineage>
        <taxon>Eukaryota</taxon>
        <taxon>Metazoa</taxon>
        <taxon>Ecdysozoa</taxon>
        <taxon>Arthropoda</taxon>
        <taxon>Hexapoda</taxon>
        <taxon>Insecta</taxon>
        <taxon>Pterygota</taxon>
        <taxon>Neoptera</taxon>
        <taxon>Endopterygota</taxon>
        <taxon>Lepidoptera</taxon>
        <taxon>Glossata</taxon>
        <taxon>Ditrysia</taxon>
        <taxon>Tineoidea</taxon>
        <taxon>Psychidae</taxon>
        <taxon>Oiketicinae</taxon>
        <taxon>Eumeta</taxon>
    </lineage>
</organism>
<accession>A0A4C2A302</accession>
<name>A0A4C2A302_EUMVA</name>
<dbReference type="EMBL" id="BGZK01002582">
    <property type="protein sequence ID" value="GBP95066.1"/>
    <property type="molecule type" value="Genomic_DNA"/>
</dbReference>